<accession>A0A0C3BEX3</accession>
<proteinExistence type="predicted"/>
<evidence type="ECO:0000313" key="1">
    <source>
        <dbReference type="EMBL" id="KIM30006.1"/>
    </source>
</evidence>
<gene>
    <name evidence="1" type="ORF">M408DRAFT_100048</name>
</gene>
<dbReference type="AlphaFoldDB" id="A0A0C3BEX3"/>
<organism evidence="1 2">
    <name type="scientific">Serendipita vermifera MAFF 305830</name>
    <dbReference type="NCBI Taxonomy" id="933852"/>
    <lineage>
        <taxon>Eukaryota</taxon>
        <taxon>Fungi</taxon>
        <taxon>Dikarya</taxon>
        <taxon>Basidiomycota</taxon>
        <taxon>Agaricomycotina</taxon>
        <taxon>Agaricomycetes</taxon>
        <taxon>Sebacinales</taxon>
        <taxon>Serendipitaceae</taxon>
        <taxon>Serendipita</taxon>
    </lineage>
</organism>
<name>A0A0C3BEX3_SERVB</name>
<evidence type="ECO:0000313" key="2">
    <source>
        <dbReference type="Proteomes" id="UP000054097"/>
    </source>
</evidence>
<protein>
    <submittedName>
        <fullName evidence="1">Uncharacterized protein</fullName>
    </submittedName>
</protein>
<keyword evidence="2" id="KW-1185">Reference proteome</keyword>
<sequence length="110" mass="12241">MDLLRCFDSQSTPRSTCFVPHPNTPGDPQRFYQSGHVLVPWVMLARKLCSKGKNSLFTRIPPINSTDYPPPHDLILSFPLFFRHTPLSMSSSLVSSATCSLTQSADITDS</sequence>
<reference evidence="2" key="2">
    <citation type="submission" date="2015-01" db="EMBL/GenBank/DDBJ databases">
        <title>Evolutionary Origins and Diversification of the Mycorrhizal Mutualists.</title>
        <authorList>
            <consortium name="DOE Joint Genome Institute"/>
            <consortium name="Mycorrhizal Genomics Consortium"/>
            <person name="Kohler A."/>
            <person name="Kuo A."/>
            <person name="Nagy L.G."/>
            <person name="Floudas D."/>
            <person name="Copeland A."/>
            <person name="Barry K.W."/>
            <person name="Cichocki N."/>
            <person name="Veneault-Fourrey C."/>
            <person name="LaButti K."/>
            <person name="Lindquist E.A."/>
            <person name="Lipzen A."/>
            <person name="Lundell T."/>
            <person name="Morin E."/>
            <person name="Murat C."/>
            <person name="Riley R."/>
            <person name="Ohm R."/>
            <person name="Sun H."/>
            <person name="Tunlid A."/>
            <person name="Henrissat B."/>
            <person name="Grigoriev I.V."/>
            <person name="Hibbett D.S."/>
            <person name="Martin F."/>
        </authorList>
    </citation>
    <scope>NUCLEOTIDE SEQUENCE [LARGE SCALE GENOMIC DNA]</scope>
    <source>
        <strain evidence="2">MAFF 305830</strain>
    </source>
</reference>
<dbReference type="HOGENOM" id="CLU_2172627_0_0_1"/>
<dbReference type="Proteomes" id="UP000054097">
    <property type="component" value="Unassembled WGS sequence"/>
</dbReference>
<dbReference type="EMBL" id="KN824286">
    <property type="protein sequence ID" value="KIM30006.1"/>
    <property type="molecule type" value="Genomic_DNA"/>
</dbReference>
<reference evidence="1 2" key="1">
    <citation type="submission" date="2014-04" db="EMBL/GenBank/DDBJ databases">
        <authorList>
            <consortium name="DOE Joint Genome Institute"/>
            <person name="Kuo A."/>
            <person name="Zuccaro A."/>
            <person name="Kohler A."/>
            <person name="Nagy L.G."/>
            <person name="Floudas D."/>
            <person name="Copeland A."/>
            <person name="Barry K.W."/>
            <person name="Cichocki N."/>
            <person name="Veneault-Fourrey C."/>
            <person name="LaButti K."/>
            <person name="Lindquist E.A."/>
            <person name="Lipzen A."/>
            <person name="Lundell T."/>
            <person name="Morin E."/>
            <person name="Murat C."/>
            <person name="Sun H."/>
            <person name="Tunlid A."/>
            <person name="Henrissat B."/>
            <person name="Grigoriev I.V."/>
            <person name="Hibbett D.S."/>
            <person name="Martin F."/>
            <person name="Nordberg H.P."/>
            <person name="Cantor M.N."/>
            <person name="Hua S.X."/>
        </authorList>
    </citation>
    <scope>NUCLEOTIDE SEQUENCE [LARGE SCALE GENOMIC DNA]</scope>
    <source>
        <strain evidence="1 2">MAFF 305830</strain>
    </source>
</reference>